<evidence type="ECO:0008006" key="4">
    <source>
        <dbReference type="Google" id="ProtNLM"/>
    </source>
</evidence>
<keyword evidence="1" id="KW-0732">Signal</keyword>
<evidence type="ECO:0000313" key="2">
    <source>
        <dbReference type="EMBL" id="ROW03756.1"/>
    </source>
</evidence>
<proteinExistence type="predicted"/>
<evidence type="ECO:0000256" key="1">
    <source>
        <dbReference type="SAM" id="SignalP"/>
    </source>
</evidence>
<name>A0A423WJZ3_9PEZI</name>
<feature type="signal peptide" evidence="1">
    <location>
        <begin position="1"/>
        <end position="21"/>
    </location>
</feature>
<feature type="chain" id="PRO_5019524367" description="Pectate lyase" evidence="1">
    <location>
        <begin position="22"/>
        <end position="193"/>
    </location>
</feature>
<dbReference type="Proteomes" id="UP000283895">
    <property type="component" value="Unassembled WGS sequence"/>
</dbReference>
<dbReference type="EMBL" id="LKEA01000015">
    <property type="protein sequence ID" value="ROW03756.1"/>
    <property type="molecule type" value="Genomic_DNA"/>
</dbReference>
<accession>A0A423WJZ3</accession>
<evidence type="ECO:0000313" key="3">
    <source>
        <dbReference type="Proteomes" id="UP000283895"/>
    </source>
</evidence>
<organism evidence="2 3">
    <name type="scientific">Cytospora schulzeri</name>
    <dbReference type="NCBI Taxonomy" id="448051"/>
    <lineage>
        <taxon>Eukaryota</taxon>
        <taxon>Fungi</taxon>
        <taxon>Dikarya</taxon>
        <taxon>Ascomycota</taxon>
        <taxon>Pezizomycotina</taxon>
        <taxon>Sordariomycetes</taxon>
        <taxon>Sordariomycetidae</taxon>
        <taxon>Diaporthales</taxon>
        <taxon>Cytosporaceae</taxon>
        <taxon>Cytospora</taxon>
    </lineage>
</organism>
<sequence length="193" mass="20630">MIKHLSLFSAALLLVLGNTLAAPETEILGREDGGLGYRADESIDGTLVCGSFATGSKDQAPGLVSDLRSGGKIARKTFLIKAGACNRAHCWDTTAIYICNDASRDLIVRGTDIGDAAQHIYNNCCRTDYTNNKFNAGISGQKFVRDGKVDYNVVLGYGNCRDSPDIRPYNEGGQGVNGKCVGGDINPYWDGNV</sequence>
<keyword evidence="3" id="KW-1185">Reference proteome</keyword>
<dbReference type="STRING" id="356882.A0A423WJZ3"/>
<dbReference type="OrthoDB" id="5272418at2759"/>
<dbReference type="AlphaFoldDB" id="A0A423WJZ3"/>
<comment type="caution">
    <text evidence="2">The sequence shown here is derived from an EMBL/GenBank/DDBJ whole genome shotgun (WGS) entry which is preliminary data.</text>
</comment>
<gene>
    <name evidence="2" type="ORF">VMCG_05419</name>
</gene>
<reference evidence="2 3" key="1">
    <citation type="submission" date="2015-09" db="EMBL/GenBank/DDBJ databases">
        <title>Host preference determinants of Valsa canker pathogens revealed by comparative genomics.</title>
        <authorList>
            <person name="Yin Z."/>
            <person name="Huang L."/>
        </authorList>
    </citation>
    <scope>NUCLEOTIDE SEQUENCE [LARGE SCALE GENOMIC DNA]</scope>
    <source>
        <strain evidence="2 3">03-1</strain>
    </source>
</reference>
<protein>
    <recommendedName>
        <fullName evidence="4">Pectate lyase</fullName>
    </recommendedName>
</protein>